<dbReference type="GO" id="GO:0048038">
    <property type="term" value="F:quinone binding"/>
    <property type="evidence" value="ECO:0007669"/>
    <property type="project" value="UniProtKB-KW"/>
</dbReference>
<dbReference type="Pfam" id="PF00507">
    <property type="entry name" value="Oxidored_q4"/>
    <property type="match status" value="1"/>
</dbReference>
<organism evidence="9">
    <name type="scientific">candidate division WOR-3 bacterium</name>
    <dbReference type="NCBI Taxonomy" id="2052148"/>
    <lineage>
        <taxon>Bacteria</taxon>
        <taxon>Bacteria division WOR-3</taxon>
    </lineage>
</organism>
<evidence type="ECO:0000256" key="7">
    <source>
        <dbReference type="RuleBase" id="RU003639"/>
    </source>
</evidence>
<dbReference type="GO" id="GO:0030964">
    <property type="term" value="C:NADH dehydrogenase complex"/>
    <property type="evidence" value="ECO:0007669"/>
    <property type="project" value="TreeGrafter"/>
</dbReference>
<dbReference type="InterPro" id="IPR000440">
    <property type="entry name" value="NADH_UbQ/plastoQ_OxRdtase_su3"/>
</dbReference>
<sequence length="117" mass="13687">MNYLGFFIFFLLVLFIGCILVFLPKLLAPKVPEEYKLNPYECGEIPVSEEAWSRYNIRFYLLAISFIIFEVEGVFLLLWALNPKELGIQGFVEIALFVLILFLGWIYLLVKGVIKWE</sequence>
<evidence type="ECO:0000256" key="3">
    <source>
        <dbReference type="ARBA" id="ARBA00022448"/>
    </source>
</evidence>
<keyword evidence="6 8" id="KW-0472">Membrane</keyword>
<comment type="function">
    <text evidence="7">NDH-1 shuttles electrons from NADH, via FMN and iron-sulfur (Fe-S) centers, to quinones in the respiratory chain.</text>
</comment>
<gene>
    <name evidence="9" type="ORF">ENU72_00090</name>
</gene>
<comment type="subcellular location">
    <subcellularLocation>
        <location evidence="7">Cell membrane</location>
        <topology evidence="7">Multi-pass membrane protein</topology>
    </subcellularLocation>
    <subcellularLocation>
        <location evidence="1">Membrane</location>
    </subcellularLocation>
</comment>
<evidence type="ECO:0000256" key="4">
    <source>
        <dbReference type="ARBA" id="ARBA00022692"/>
    </source>
</evidence>
<evidence type="ECO:0000256" key="8">
    <source>
        <dbReference type="SAM" id="Phobius"/>
    </source>
</evidence>
<dbReference type="GO" id="GO:0005886">
    <property type="term" value="C:plasma membrane"/>
    <property type="evidence" value="ECO:0007669"/>
    <property type="project" value="UniProtKB-SubCell"/>
</dbReference>
<dbReference type="Gene3D" id="1.20.58.1610">
    <property type="entry name" value="NADH:ubiquinone/plastoquinone oxidoreductase, chain 3"/>
    <property type="match status" value="1"/>
</dbReference>
<dbReference type="PANTHER" id="PTHR11058:SF9">
    <property type="entry name" value="NADH-UBIQUINONE OXIDOREDUCTASE CHAIN 3"/>
    <property type="match status" value="1"/>
</dbReference>
<evidence type="ECO:0000313" key="9">
    <source>
        <dbReference type="EMBL" id="HGK53410.1"/>
    </source>
</evidence>
<dbReference type="EC" id="7.1.1.-" evidence="7"/>
<protein>
    <recommendedName>
        <fullName evidence="7">NADH-quinone oxidoreductase subunit</fullName>
        <ecNumber evidence="7">7.1.1.-</ecNumber>
    </recommendedName>
</protein>
<keyword evidence="4 7" id="KW-0812">Transmembrane</keyword>
<dbReference type="PANTHER" id="PTHR11058">
    <property type="entry name" value="NADH-UBIQUINONE OXIDOREDUCTASE CHAIN 3"/>
    <property type="match status" value="1"/>
</dbReference>
<feature type="transmembrane region" description="Helical" evidence="8">
    <location>
        <begin position="87"/>
        <end position="110"/>
    </location>
</feature>
<accession>A0A7V3ZS78</accession>
<dbReference type="InterPro" id="IPR038430">
    <property type="entry name" value="NDAH_ubi_oxred_su3_sf"/>
</dbReference>
<comment type="similarity">
    <text evidence="2 7">Belongs to the complex I subunit 3 family.</text>
</comment>
<keyword evidence="3" id="KW-0813">Transport</keyword>
<evidence type="ECO:0000256" key="1">
    <source>
        <dbReference type="ARBA" id="ARBA00004370"/>
    </source>
</evidence>
<dbReference type="AlphaFoldDB" id="A0A7V3ZS78"/>
<comment type="caution">
    <text evidence="9">The sequence shown here is derived from an EMBL/GenBank/DDBJ whole genome shotgun (WGS) entry which is preliminary data.</text>
</comment>
<feature type="transmembrane region" description="Helical" evidence="8">
    <location>
        <begin position="59"/>
        <end position="81"/>
    </location>
</feature>
<keyword evidence="7" id="KW-0874">Quinone</keyword>
<keyword evidence="7" id="KW-0520">NAD</keyword>
<keyword evidence="5 8" id="KW-1133">Transmembrane helix</keyword>
<comment type="catalytic activity">
    <reaction evidence="7">
        <text>a quinone + NADH + 5 H(+)(in) = a quinol + NAD(+) + 4 H(+)(out)</text>
        <dbReference type="Rhea" id="RHEA:57888"/>
        <dbReference type="ChEBI" id="CHEBI:15378"/>
        <dbReference type="ChEBI" id="CHEBI:24646"/>
        <dbReference type="ChEBI" id="CHEBI:57540"/>
        <dbReference type="ChEBI" id="CHEBI:57945"/>
        <dbReference type="ChEBI" id="CHEBI:132124"/>
    </reaction>
</comment>
<proteinExistence type="inferred from homology"/>
<evidence type="ECO:0000256" key="5">
    <source>
        <dbReference type="ARBA" id="ARBA00022989"/>
    </source>
</evidence>
<dbReference type="GO" id="GO:0008137">
    <property type="term" value="F:NADH dehydrogenase (ubiquinone) activity"/>
    <property type="evidence" value="ECO:0007669"/>
    <property type="project" value="InterPro"/>
</dbReference>
<reference evidence="9" key="1">
    <citation type="journal article" date="2020" name="mSystems">
        <title>Genome- and Community-Level Interaction Insights into Carbon Utilization and Element Cycling Functions of Hydrothermarchaeota in Hydrothermal Sediment.</title>
        <authorList>
            <person name="Zhou Z."/>
            <person name="Liu Y."/>
            <person name="Xu W."/>
            <person name="Pan J."/>
            <person name="Luo Z.H."/>
            <person name="Li M."/>
        </authorList>
    </citation>
    <scope>NUCLEOTIDE SEQUENCE [LARGE SCALE GENOMIC DNA]</scope>
    <source>
        <strain evidence="9">SpSt-695</strain>
    </source>
</reference>
<evidence type="ECO:0000256" key="2">
    <source>
        <dbReference type="ARBA" id="ARBA00008472"/>
    </source>
</evidence>
<evidence type="ECO:0000256" key="6">
    <source>
        <dbReference type="ARBA" id="ARBA00023136"/>
    </source>
</evidence>
<feature type="transmembrane region" description="Helical" evidence="8">
    <location>
        <begin position="6"/>
        <end position="27"/>
    </location>
</feature>
<dbReference type="EMBL" id="DTDP01000004">
    <property type="protein sequence ID" value="HGK53410.1"/>
    <property type="molecule type" value="Genomic_DNA"/>
</dbReference>
<name>A0A7V3ZS78_UNCW3</name>